<keyword evidence="1" id="KW-0472">Membrane</keyword>
<organism evidence="3 4">
    <name type="scientific">Eisenbergiella porci</name>
    <dbReference type="NCBI Taxonomy" id="2652274"/>
    <lineage>
        <taxon>Bacteria</taxon>
        <taxon>Bacillati</taxon>
        <taxon>Bacillota</taxon>
        <taxon>Clostridia</taxon>
        <taxon>Lachnospirales</taxon>
        <taxon>Lachnospiraceae</taxon>
        <taxon>Eisenbergiella</taxon>
    </lineage>
</organism>
<protein>
    <submittedName>
        <fullName evidence="3">DNA-binding protein</fullName>
    </submittedName>
</protein>
<dbReference type="GO" id="GO:0016020">
    <property type="term" value="C:membrane"/>
    <property type="evidence" value="ECO:0007669"/>
    <property type="project" value="InterPro"/>
</dbReference>
<dbReference type="Pfam" id="PF01478">
    <property type="entry name" value="Peptidase_A24"/>
    <property type="match status" value="1"/>
</dbReference>
<evidence type="ECO:0000313" key="3">
    <source>
        <dbReference type="EMBL" id="MSS91680.1"/>
    </source>
</evidence>
<feature type="transmembrane region" description="Helical" evidence="1">
    <location>
        <begin position="71"/>
        <end position="100"/>
    </location>
</feature>
<proteinExistence type="predicted"/>
<keyword evidence="3" id="KW-0238">DNA-binding</keyword>
<accession>A0A6N7WQI4</accession>
<feature type="transmembrane region" description="Helical" evidence="1">
    <location>
        <begin position="120"/>
        <end position="138"/>
    </location>
</feature>
<feature type="transmembrane region" description="Helical" evidence="1">
    <location>
        <begin position="45"/>
        <end position="64"/>
    </location>
</feature>
<sequence length="139" mass="14713">MVRLTFFFTVLLLAAILDIRKREIPDWIPLLLMGVSLIPPESVQLAGLLVALPLLIVGVTAGGIGGGDIKLVGACGLVLGFGRTLMGLITGLLLLLIFHAAGQCVKRIRKENRGAGKEQAYPLVPFLLFGMLIGIQIGG</sequence>
<dbReference type="GO" id="GO:0004190">
    <property type="term" value="F:aspartic-type endopeptidase activity"/>
    <property type="evidence" value="ECO:0007669"/>
    <property type="project" value="InterPro"/>
</dbReference>
<comment type="caution">
    <text evidence="3">The sequence shown here is derived from an EMBL/GenBank/DDBJ whole genome shotgun (WGS) entry which is preliminary data.</text>
</comment>
<dbReference type="InterPro" id="IPR000045">
    <property type="entry name" value="Prepilin_IV_endopep_pep"/>
</dbReference>
<gene>
    <name evidence="3" type="ORF">FYJ45_26685</name>
</gene>
<evidence type="ECO:0000313" key="4">
    <source>
        <dbReference type="Proteomes" id="UP000436047"/>
    </source>
</evidence>
<name>A0A6N7WQI4_9FIRM</name>
<keyword evidence="1" id="KW-0812">Transmembrane</keyword>
<dbReference type="GO" id="GO:0003677">
    <property type="term" value="F:DNA binding"/>
    <property type="evidence" value="ECO:0007669"/>
    <property type="project" value="UniProtKB-KW"/>
</dbReference>
<dbReference type="Proteomes" id="UP000436047">
    <property type="component" value="Unassembled WGS sequence"/>
</dbReference>
<dbReference type="AlphaFoldDB" id="A0A6N7WQI4"/>
<feature type="domain" description="Prepilin type IV endopeptidase peptidase" evidence="2">
    <location>
        <begin position="6"/>
        <end position="98"/>
    </location>
</feature>
<dbReference type="EMBL" id="VUMI01000074">
    <property type="protein sequence ID" value="MSS91680.1"/>
    <property type="molecule type" value="Genomic_DNA"/>
</dbReference>
<evidence type="ECO:0000259" key="2">
    <source>
        <dbReference type="Pfam" id="PF01478"/>
    </source>
</evidence>
<keyword evidence="1" id="KW-1133">Transmembrane helix</keyword>
<reference evidence="3 4" key="1">
    <citation type="submission" date="2019-08" db="EMBL/GenBank/DDBJ databases">
        <title>In-depth cultivation of the pig gut microbiome towards novel bacterial diversity and tailored functional studies.</title>
        <authorList>
            <person name="Wylensek D."/>
            <person name="Hitch T.C.A."/>
            <person name="Clavel T."/>
        </authorList>
    </citation>
    <scope>NUCLEOTIDE SEQUENCE [LARGE SCALE GENOMIC DNA]</scope>
    <source>
        <strain evidence="3 4">WCA-389-WT-23B</strain>
    </source>
</reference>
<evidence type="ECO:0000256" key="1">
    <source>
        <dbReference type="SAM" id="Phobius"/>
    </source>
</evidence>
<keyword evidence="4" id="KW-1185">Reference proteome</keyword>
<dbReference type="Gene3D" id="1.20.120.1220">
    <property type="match status" value="1"/>
</dbReference>